<dbReference type="GO" id="GO:0045271">
    <property type="term" value="C:respiratory chain complex I"/>
    <property type="evidence" value="ECO:0007669"/>
    <property type="project" value="InterPro"/>
</dbReference>
<dbReference type="PANTHER" id="PTHR12964">
    <property type="entry name" value="NADH-UBIQUINONE OXIDOREDUCTASE B14 SUBUNIT"/>
    <property type="match status" value="1"/>
</dbReference>
<keyword evidence="3" id="KW-0813">Transport</keyword>
<evidence type="ECO:0000256" key="5">
    <source>
        <dbReference type="ARBA" id="ARBA00022792"/>
    </source>
</evidence>
<keyword evidence="5" id="KW-0999">Mitochondrion inner membrane</keyword>
<keyword evidence="7" id="KW-0496">Mitochondrion</keyword>
<comment type="similarity">
    <text evidence="2">Belongs to the complex I LYR family.</text>
</comment>
<dbReference type="CDD" id="cd20266">
    <property type="entry name" value="Complex1_LYR_NDUFA6_LYRM6"/>
    <property type="match status" value="1"/>
</dbReference>
<evidence type="ECO:0000256" key="3">
    <source>
        <dbReference type="ARBA" id="ARBA00022448"/>
    </source>
</evidence>
<dbReference type="GO" id="GO:0005743">
    <property type="term" value="C:mitochondrial inner membrane"/>
    <property type="evidence" value="ECO:0007669"/>
    <property type="project" value="UniProtKB-SubCell"/>
</dbReference>
<organism evidence="9 10">
    <name type="scientific">Mortierella isabellina</name>
    <name type="common">Filamentous fungus</name>
    <name type="synonym">Umbelopsis isabellina</name>
    <dbReference type="NCBI Taxonomy" id="91625"/>
    <lineage>
        <taxon>Eukaryota</taxon>
        <taxon>Fungi</taxon>
        <taxon>Fungi incertae sedis</taxon>
        <taxon>Mucoromycota</taxon>
        <taxon>Mucoromycotina</taxon>
        <taxon>Umbelopsidomycetes</taxon>
        <taxon>Umbelopsidales</taxon>
        <taxon>Umbelopsidaceae</taxon>
        <taxon>Umbelopsis</taxon>
    </lineage>
</organism>
<dbReference type="PIRSF" id="PIRSF006643">
    <property type="entry name" value="NDUA6"/>
    <property type="match status" value="1"/>
</dbReference>
<gene>
    <name evidence="9" type="ORF">INT43_006013</name>
</gene>
<evidence type="ECO:0000313" key="10">
    <source>
        <dbReference type="Proteomes" id="UP000654370"/>
    </source>
</evidence>
<sequence>MSAPYAVAHLAVTTAKSKSSAEATSRALSLYRQWQKSVPEIVTLYQLSLPSSVVRAKIREEFEKNRFVEDLSVRDVLLFKGNAEYQETMNLWKQETHIMRYFAKEEAPPVPTTFLDKFYEGRT</sequence>
<evidence type="ECO:0000256" key="4">
    <source>
        <dbReference type="ARBA" id="ARBA00022660"/>
    </source>
</evidence>
<proteinExistence type="inferred from homology"/>
<dbReference type="AlphaFoldDB" id="A0A8H7U7W5"/>
<comment type="subcellular location">
    <subcellularLocation>
        <location evidence="1">Mitochondrion inner membrane</location>
        <topology evidence="1">Peripheral membrane protein</topology>
        <orientation evidence="1">Matrix side</orientation>
    </subcellularLocation>
</comment>
<name>A0A8H7U7W5_MORIS</name>
<evidence type="ECO:0000256" key="8">
    <source>
        <dbReference type="ARBA" id="ARBA00023136"/>
    </source>
</evidence>
<keyword evidence="8" id="KW-0472">Membrane</keyword>
<dbReference type="InterPro" id="IPR045299">
    <property type="entry name" value="Complex1_LYR_NDUFA6_LYRM6"/>
</dbReference>
<accession>A0A8H7U7W5</accession>
<comment type="caution">
    <text evidence="9">The sequence shown here is derived from an EMBL/GenBank/DDBJ whole genome shotgun (WGS) entry which is preliminary data.</text>
</comment>
<evidence type="ECO:0000256" key="7">
    <source>
        <dbReference type="ARBA" id="ARBA00023128"/>
    </source>
</evidence>
<evidence type="ECO:0000256" key="1">
    <source>
        <dbReference type="ARBA" id="ARBA00004443"/>
    </source>
</evidence>
<protein>
    <submittedName>
        <fullName evidence="9">Uncharacterized protein</fullName>
    </submittedName>
</protein>
<dbReference type="OrthoDB" id="14535at2759"/>
<dbReference type="PANTHER" id="PTHR12964:SF0">
    <property type="entry name" value="NADH DEHYDROGENASE [UBIQUINONE] 1 ALPHA SUBCOMPLEX SUBUNIT 6"/>
    <property type="match status" value="1"/>
</dbReference>
<keyword evidence="10" id="KW-1185">Reference proteome</keyword>
<evidence type="ECO:0000313" key="9">
    <source>
        <dbReference type="EMBL" id="KAG2174951.1"/>
    </source>
</evidence>
<evidence type="ECO:0000256" key="6">
    <source>
        <dbReference type="ARBA" id="ARBA00022982"/>
    </source>
</evidence>
<dbReference type="GO" id="GO:0006979">
    <property type="term" value="P:response to oxidative stress"/>
    <property type="evidence" value="ECO:0007669"/>
    <property type="project" value="TreeGrafter"/>
</dbReference>
<keyword evidence="4" id="KW-0679">Respiratory chain</keyword>
<reference evidence="9" key="1">
    <citation type="submission" date="2020-12" db="EMBL/GenBank/DDBJ databases">
        <title>Metabolic potential, ecology and presence of endohyphal bacteria is reflected in genomic diversity of Mucoromycotina.</title>
        <authorList>
            <person name="Muszewska A."/>
            <person name="Okrasinska A."/>
            <person name="Steczkiewicz K."/>
            <person name="Drgas O."/>
            <person name="Orlowska M."/>
            <person name="Perlinska-Lenart U."/>
            <person name="Aleksandrzak-Piekarczyk T."/>
            <person name="Szatraj K."/>
            <person name="Zielenkiewicz U."/>
            <person name="Pilsyk S."/>
            <person name="Malc E."/>
            <person name="Mieczkowski P."/>
            <person name="Kruszewska J.S."/>
            <person name="Biernat P."/>
            <person name="Pawlowska J."/>
        </authorList>
    </citation>
    <scope>NUCLEOTIDE SEQUENCE</scope>
    <source>
        <strain evidence="9">WA0000067209</strain>
    </source>
</reference>
<dbReference type="Proteomes" id="UP000654370">
    <property type="component" value="Unassembled WGS sequence"/>
</dbReference>
<dbReference type="InterPro" id="IPR016488">
    <property type="entry name" value="NADH_Ub_cplx-1_asu_su-6"/>
</dbReference>
<keyword evidence="6" id="KW-0249">Electron transport</keyword>
<dbReference type="EMBL" id="JAEPQZ010000012">
    <property type="protein sequence ID" value="KAG2174951.1"/>
    <property type="molecule type" value="Genomic_DNA"/>
</dbReference>
<evidence type="ECO:0000256" key="2">
    <source>
        <dbReference type="ARBA" id="ARBA00009508"/>
    </source>
</evidence>